<dbReference type="KEGG" id="achi:CDG60_12160"/>
<dbReference type="RefSeq" id="WP_087511735.1">
    <property type="nucleotide sequence ID" value="NZ_CP032134.1"/>
</dbReference>
<proteinExistence type="predicted"/>
<evidence type="ECO:0008006" key="3">
    <source>
        <dbReference type="Google" id="ProtNLM"/>
    </source>
</evidence>
<dbReference type="AlphaFoldDB" id="A0A3B7LXY7"/>
<accession>A0A3B7LXY7</accession>
<organism evidence="1 2">
    <name type="scientific">Acinetobacter chinensis</name>
    <dbReference type="NCBI Taxonomy" id="2004650"/>
    <lineage>
        <taxon>Bacteria</taxon>
        <taxon>Pseudomonadati</taxon>
        <taxon>Pseudomonadota</taxon>
        <taxon>Gammaproteobacteria</taxon>
        <taxon>Moraxellales</taxon>
        <taxon>Moraxellaceae</taxon>
        <taxon>Acinetobacter</taxon>
    </lineage>
</organism>
<evidence type="ECO:0000313" key="1">
    <source>
        <dbReference type="EMBL" id="AXY57251.1"/>
    </source>
</evidence>
<protein>
    <recommendedName>
        <fullName evidence="3">PIN domain-containing protein</fullName>
    </recommendedName>
</protein>
<gene>
    <name evidence="1" type="ORF">CDG60_12160</name>
</gene>
<name>A0A3B7LXY7_9GAMM</name>
<sequence>MKKLIIDTNLLILYVVGSIDNAKQIENSRHLSGFTVKHYDFLLELMEDYDEFYFTPYIATETSNLLHRDFHGWVKTQVFVFLRTLFTEVFKIIEAIPQRDTQGFTFERYGLTDNSLIHLINDYVILTNDQDIPNALYGIKPENVLYYKLLWEVEQSKK</sequence>
<reference evidence="2" key="1">
    <citation type="submission" date="2018-09" db="EMBL/GenBank/DDBJ databases">
        <title>The complete genome of Acinetobacter sp. strain WCHAc010005.</title>
        <authorList>
            <person name="Hu Y."/>
            <person name="Long H."/>
            <person name="Feng Y."/>
            <person name="Zong Z."/>
        </authorList>
    </citation>
    <scope>NUCLEOTIDE SEQUENCE [LARGE SCALE GENOMIC DNA]</scope>
    <source>
        <strain evidence="2">WCHAc010005</strain>
    </source>
</reference>
<evidence type="ECO:0000313" key="2">
    <source>
        <dbReference type="Proteomes" id="UP000263753"/>
    </source>
</evidence>
<dbReference type="EMBL" id="CP032134">
    <property type="protein sequence ID" value="AXY57251.1"/>
    <property type="molecule type" value="Genomic_DNA"/>
</dbReference>
<dbReference type="Proteomes" id="UP000263753">
    <property type="component" value="Chromosome"/>
</dbReference>